<sequence>MATTTDLITKINENYGKMSKGQKLLANYIIDNYDKAVFYTAAKLGEIIGVSESTVVRFAAFIGYSGYPEFQSALEELVRNKLNSSDRIEITNGGIEQNGVLRTVLSSDALKIKNTMESIDEAAFENAVEAILNARRIYVVGIRTCAPLASFLAFYLNMIFDNVINVQTSSTSELFEQMIHISKEDVIIGISFPRYSMRTLKALEFANNRLANVITITDSIHSPMNLYSSCNLIAESDMHSIVDSLVAPLSVINALVVELCNRKQSDVAATLDMIENVWNEYQFYENDEIDLVDDSIKMTYPGES</sequence>
<dbReference type="InterPro" id="IPR036388">
    <property type="entry name" value="WH-like_DNA-bd_sf"/>
</dbReference>
<proteinExistence type="predicted"/>
<gene>
    <name evidence="7" type="ORF">CSX00_01215</name>
    <name evidence="6" type="ORF">CSX01_06445</name>
</gene>
<protein>
    <submittedName>
        <fullName evidence="7">MurR/RpiR family transcriptional regulator</fullName>
    </submittedName>
</protein>
<evidence type="ECO:0000256" key="1">
    <source>
        <dbReference type="ARBA" id="ARBA00023015"/>
    </source>
</evidence>
<dbReference type="Proteomes" id="UP000225889">
    <property type="component" value="Unassembled WGS sequence"/>
</dbReference>
<dbReference type="SUPFAM" id="SSF46689">
    <property type="entry name" value="Homeodomain-like"/>
    <property type="match status" value="1"/>
</dbReference>
<organism evidence="7 8">
    <name type="scientific">Pseudobutyrivibrio ruminis</name>
    <dbReference type="NCBI Taxonomy" id="46206"/>
    <lineage>
        <taxon>Bacteria</taxon>
        <taxon>Bacillati</taxon>
        <taxon>Bacillota</taxon>
        <taxon>Clostridia</taxon>
        <taxon>Lachnospirales</taxon>
        <taxon>Lachnospiraceae</taxon>
        <taxon>Pseudobutyrivibrio</taxon>
    </lineage>
</organism>
<accession>A0A2G3EEI9</accession>
<dbReference type="SUPFAM" id="SSF53697">
    <property type="entry name" value="SIS domain"/>
    <property type="match status" value="1"/>
</dbReference>
<evidence type="ECO:0000259" key="4">
    <source>
        <dbReference type="PROSITE" id="PS51071"/>
    </source>
</evidence>
<feature type="domain" description="SIS" evidence="5">
    <location>
        <begin position="127"/>
        <end position="265"/>
    </location>
</feature>
<dbReference type="GO" id="GO:0097367">
    <property type="term" value="F:carbohydrate derivative binding"/>
    <property type="evidence" value="ECO:0007669"/>
    <property type="project" value="InterPro"/>
</dbReference>
<evidence type="ECO:0000313" key="6">
    <source>
        <dbReference type="EMBL" id="PHU34972.1"/>
    </source>
</evidence>
<dbReference type="EMBL" id="PDYH01000003">
    <property type="protein sequence ID" value="PHU41511.1"/>
    <property type="molecule type" value="Genomic_DNA"/>
</dbReference>
<dbReference type="PANTHER" id="PTHR30514">
    <property type="entry name" value="GLUCOKINASE"/>
    <property type="match status" value="1"/>
</dbReference>
<evidence type="ECO:0000259" key="5">
    <source>
        <dbReference type="PROSITE" id="PS51464"/>
    </source>
</evidence>
<keyword evidence="2" id="KW-0238">DNA-binding</keyword>
<dbReference type="InterPro" id="IPR035472">
    <property type="entry name" value="RpiR-like_SIS"/>
</dbReference>
<evidence type="ECO:0000256" key="2">
    <source>
        <dbReference type="ARBA" id="ARBA00023125"/>
    </source>
</evidence>
<name>A0A2G3EEI9_9FIRM</name>
<dbReference type="GO" id="GO:0003677">
    <property type="term" value="F:DNA binding"/>
    <property type="evidence" value="ECO:0007669"/>
    <property type="project" value="UniProtKB-KW"/>
</dbReference>
<evidence type="ECO:0000313" key="7">
    <source>
        <dbReference type="EMBL" id="PHU41511.1"/>
    </source>
</evidence>
<dbReference type="InterPro" id="IPR046348">
    <property type="entry name" value="SIS_dom_sf"/>
</dbReference>
<dbReference type="GO" id="GO:0003700">
    <property type="term" value="F:DNA-binding transcription factor activity"/>
    <property type="evidence" value="ECO:0007669"/>
    <property type="project" value="InterPro"/>
</dbReference>
<reference evidence="7" key="2">
    <citation type="submission" date="2017-10" db="EMBL/GenBank/DDBJ databases">
        <authorList>
            <person name="Banno H."/>
            <person name="Chua N.-H."/>
        </authorList>
    </citation>
    <scope>NUCLEOTIDE SEQUENCE [LARGE SCALE GENOMIC DNA]</scope>
    <source>
        <strain evidence="7">JK10</strain>
        <strain evidence="6">JK626</strain>
    </source>
</reference>
<dbReference type="Gene3D" id="1.10.10.10">
    <property type="entry name" value="Winged helix-like DNA-binding domain superfamily/Winged helix DNA-binding domain"/>
    <property type="match status" value="1"/>
</dbReference>
<dbReference type="EMBL" id="PDYF01000011">
    <property type="protein sequence ID" value="PHU34972.1"/>
    <property type="molecule type" value="Genomic_DNA"/>
</dbReference>
<evidence type="ECO:0000313" key="8">
    <source>
        <dbReference type="Proteomes" id="UP000224317"/>
    </source>
</evidence>
<feature type="domain" description="HTH rpiR-type" evidence="4">
    <location>
        <begin position="5"/>
        <end position="81"/>
    </location>
</feature>
<dbReference type="Pfam" id="PF01418">
    <property type="entry name" value="HTH_6"/>
    <property type="match status" value="1"/>
</dbReference>
<comment type="caution">
    <text evidence="7">The sequence shown here is derived from an EMBL/GenBank/DDBJ whole genome shotgun (WGS) entry which is preliminary data.</text>
</comment>
<dbReference type="PANTHER" id="PTHR30514:SF18">
    <property type="entry name" value="RPIR-FAMILY TRANSCRIPTIONAL REGULATOR"/>
    <property type="match status" value="1"/>
</dbReference>
<reference evidence="7" key="1">
    <citation type="submission" date="2017-10" db="EMBL/GenBank/DDBJ databases">
        <title>Resolving the taxonomy of Roseburia spp., Eubacterium rectale and Agathobacter spp. through phylogenomic analysis.</title>
        <authorList>
            <person name="Sheridan P.O."/>
            <person name="Walker A.W."/>
            <person name="Duncan S.H."/>
            <person name="Scott K.P."/>
            <person name="Toole P.W.O."/>
            <person name="Luis P."/>
            <person name="Flint H.J."/>
        </authorList>
    </citation>
    <scope>NUCLEOTIDE SEQUENCE [LARGE SCALE GENOMIC DNA]</scope>
    <source>
        <strain evidence="7">JK10</strain>
        <strain evidence="6">JK626</strain>
    </source>
</reference>
<dbReference type="InterPro" id="IPR000281">
    <property type="entry name" value="HTH_RpiR"/>
</dbReference>
<keyword evidence="8" id="KW-1185">Reference proteome</keyword>
<dbReference type="InterPro" id="IPR047640">
    <property type="entry name" value="RpiR-like"/>
</dbReference>
<dbReference type="GO" id="GO:1901135">
    <property type="term" value="P:carbohydrate derivative metabolic process"/>
    <property type="evidence" value="ECO:0007669"/>
    <property type="project" value="InterPro"/>
</dbReference>
<dbReference type="RefSeq" id="WP_090149931.1">
    <property type="nucleotide sequence ID" value="NZ_PDYF01000011.1"/>
</dbReference>
<keyword evidence="1" id="KW-0805">Transcription regulation</keyword>
<dbReference type="PROSITE" id="PS51071">
    <property type="entry name" value="HTH_RPIR"/>
    <property type="match status" value="1"/>
</dbReference>
<dbReference type="InterPro" id="IPR001347">
    <property type="entry name" value="SIS_dom"/>
</dbReference>
<dbReference type="InterPro" id="IPR009057">
    <property type="entry name" value="Homeodomain-like_sf"/>
</dbReference>
<dbReference type="CDD" id="cd05013">
    <property type="entry name" value="SIS_RpiR"/>
    <property type="match status" value="1"/>
</dbReference>
<dbReference type="Pfam" id="PF01380">
    <property type="entry name" value="SIS"/>
    <property type="match status" value="1"/>
</dbReference>
<dbReference type="AlphaFoldDB" id="A0A2G3EEI9"/>
<keyword evidence="3" id="KW-0804">Transcription</keyword>
<evidence type="ECO:0000256" key="3">
    <source>
        <dbReference type="ARBA" id="ARBA00023163"/>
    </source>
</evidence>
<dbReference type="STRING" id="46206.SAMN02910377_00486"/>
<dbReference type="PROSITE" id="PS51464">
    <property type="entry name" value="SIS"/>
    <property type="match status" value="1"/>
</dbReference>
<dbReference type="Gene3D" id="3.40.50.10490">
    <property type="entry name" value="Glucose-6-phosphate isomerase like protein, domain 1"/>
    <property type="match status" value="1"/>
</dbReference>
<dbReference type="Proteomes" id="UP000224317">
    <property type="component" value="Unassembled WGS sequence"/>
</dbReference>